<feature type="transmembrane region" description="Helical" evidence="1">
    <location>
        <begin position="258"/>
        <end position="277"/>
    </location>
</feature>
<dbReference type="AlphaFoldDB" id="A0A9P7F450"/>
<feature type="transmembrane region" description="Helical" evidence="1">
    <location>
        <begin position="124"/>
        <end position="143"/>
    </location>
</feature>
<sequence length="347" mass="38675">METRNAVYLLSSTNVTRYTPPTSPLALTYPSNMTVVSNDPSWWPTISSNIFFSYWLVAGSVVVVYDWVLTLGQEIELIWRHRWSLMTVLYSVIRYIGIPYSVTYVLPSVPSVSLTDTVSNITNYAVNVTNVVVSATLGVIMIARLHAMYQRSRMMLVFLVIIFLVVTIACGVIAAIGLEDTVTEEWIISGTYTCNAEYEGDLLLLPSMVWMLTTVWEVLALCLAVWIAVKQFRDLRQLGLSTGSPMADCFRVLMQSHVLYFASFVSVSCLQLGYFSPELSNSSAIGTQILAGALEILFVVQMFVLGPRLILSVREYNAKLVADSDAEISMTSIVFQEHVHEPTNSIV</sequence>
<feature type="transmembrane region" description="Helical" evidence="1">
    <location>
        <begin position="289"/>
        <end position="311"/>
    </location>
</feature>
<accession>A0A9P7F450</accession>
<keyword evidence="4" id="KW-1185">Reference proteome</keyword>
<feature type="transmembrane region" description="Helical" evidence="1">
    <location>
        <begin position="83"/>
        <end position="104"/>
    </location>
</feature>
<dbReference type="GeneID" id="64691167"/>
<dbReference type="Proteomes" id="UP000823399">
    <property type="component" value="Unassembled WGS sequence"/>
</dbReference>
<feature type="domain" description="DUF6533" evidence="2">
    <location>
        <begin position="54"/>
        <end position="98"/>
    </location>
</feature>
<comment type="caution">
    <text evidence="3">The sequence shown here is derived from an EMBL/GenBank/DDBJ whole genome shotgun (WGS) entry which is preliminary data.</text>
</comment>
<feature type="transmembrane region" description="Helical" evidence="1">
    <location>
        <begin position="155"/>
        <end position="176"/>
    </location>
</feature>
<feature type="transmembrane region" description="Helical" evidence="1">
    <location>
        <begin position="50"/>
        <end position="71"/>
    </location>
</feature>
<feature type="transmembrane region" description="Helical" evidence="1">
    <location>
        <begin position="208"/>
        <end position="229"/>
    </location>
</feature>
<evidence type="ECO:0000313" key="4">
    <source>
        <dbReference type="Proteomes" id="UP000823399"/>
    </source>
</evidence>
<evidence type="ECO:0000259" key="2">
    <source>
        <dbReference type="Pfam" id="PF20151"/>
    </source>
</evidence>
<proteinExistence type="predicted"/>
<reference evidence="3" key="1">
    <citation type="journal article" date="2020" name="New Phytol.">
        <title>Comparative genomics reveals dynamic genome evolution in host specialist ectomycorrhizal fungi.</title>
        <authorList>
            <person name="Lofgren L.A."/>
            <person name="Nguyen N.H."/>
            <person name="Vilgalys R."/>
            <person name="Ruytinx J."/>
            <person name="Liao H.L."/>
            <person name="Branco S."/>
            <person name="Kuo A."/>
            <person name="LaButti K."/>
            <person name="Lipzen A."/>
            <person name="Andreopoulos W."/>
            <person name="Pangilinan J."/>
            <person name="Riley R."/>
            <person name="Hundley H."/>
            <person name="Na H."/>
            <person name="Barry K."/>
            <person name="Grigoriev I.V."/>
            <person name="Stajich J.E."/>
            <person name="Kennedy P.G."/>
        </authorList>
    </citation>
    <scope>NUCLEOTIDE SEQUENCE</scope>
    <source>
        <strain evidence="3">FC423</strain>
    </source>
</reference>
<evidence type="ECO:0000313" key="3">
    <source>
        <dbReference type="EMBL" id="KAG2104641.1"/>
    </source>
</evidence>
<evidence type="ECO:0000256" key="1">
    <source>
        <dbReference type="SAM" id="Phobius"/>
    </source>
</evidence>
<protein>
    <recommendedName>
        <fullName evidence="2">DUF6533 domain-containing protein</fullName>
    </recommendedName>
</protein>
<keyword evidence="1" id="KW-1133">Transmembrane helix</keyword>
<name>A0A9P7F450_9AGAM</name>
<dbReference type="RefSeq" id="XP_041290940.1">
    <property type="nucleotide sequence ID" value="XM_041428908.1"/>
</dbReference>
<organism evidence="3 4">
    <name type="scientific">Suillus discolor</name>
    <dbReference type="NCBI Taxonomy" id="1912936"/>
    <lineage>
        <taxon>Eukaryota</taxon>
        <taxon>Fungi</taxon>
        <taxon>Dikarya</taxon>
        <taxon>Basidiomycota</taxon>
        <taxon>Agaricomycotina</taxon>
        <taxon>Agaricomycetes</taxon>
        <taxon>Agaricomycetidae</taxon>
        <taxon>Boletales</taxon>
        <taxon>Suillineae</taxon>
        <taxon>Suillaceae</taxon>
        <taxon>Suillus</taxon>
    </lineage>
</organism>
<dbReference type="OrthoDB" id="3349377at2759"/>
<gene>
    <name evidence="3" type="ORF">F5147DRAFT_261551</name>
</gene>
<keyword evidence="1" id="KW-0812">Transmembrane</keyword>
<dbReference type="EMBL" id="JABBWM010000040">
    <property type="protein sequence ID" value="KAG2104641.1"/>
    <property type="molecule type" value="Genomic_DNA"/>
</dbReference>
<keyword evidence="1" id="KW-0472">Membrane</keyword>
<dbReference type="InterPro" id="IPR045340">
    <property type="entry name" value="DUF6533"/>
</dbReference>
<dbReference type="Pfam" id="PF20151">
    <property type="entry name" value="DUF6533"/>
    <property type="match status" value="1"/>
</dbReference>